<dbReference type="VEuPathDB" id="FungiDB:H257_03267"/>
<dbReference type="AlphaFoldDB" id="A0A6A4Z2N9"/>
<comment type="caution">
    <text evidence="4">The sequence shown here is derived from an EMBL/GenBank/DDBJ whole genome shotgun (WGS) entry which is preliminary data.</text>
</comment>
<keyword evidence="2" id="KW-0479">Metal-binding</keyword>
<reference evidence="4 5" key="1">
    <citation type="submission" date="2019-06" db="EMBL/GenBank/DDBJ databases">
        <title>Genomics analysis of Aphanomyces spp. identifies a new class of oomycete effector associated with host adaptation.</title>
        <authorList>
            <person name="Gaulin E."/>
        </authorList>
    </citation>
    <scope>NUCLEOTIDE SEQUENCE [LARGE SCALE GENOMIC DNA]</scope>
    <source>
        <strain evidence="4 5">E</strain>
    </source>
</reference>
<dbReference type="EMBL" id="VJMI01020532">
    <property type="protein sequence ID" value="KAF0704056.1"/>
    <property type="molecule type" value="Genomic_DNA"/>
</dbReference>
<sequence length="137" mass="15523">MWYSHKFHGPGLRYEIGLCIRTGQIVWVNGGVPCGAWPDLTLARSGFVRALLPNEQALADRGYSGEAKFITPNTQVRTSQRQKQIMSRHETVNARLKQFGALQQKFRHELHLHPLCFYAVANIVQMTIENGSLLFSV</sequence>
<evidence type="ECO:0000313" key="5">
    <source>
        <dbReference type="Proteomes" id="UP000469452"/>
    </source>
</evidence>
<accession>A0A6A4Z2N9</accession>
<dbReference type="Pfam" id="PF13359">
    <property type="entry name" value="DDE_Tnp_4"/>
    <property type="match status" value="1"/>
</dbReference>
<dbReference type="InterPro" id="IPR027806">
    <property type="entry name" value="HARBI1_dom"/>
</dbReference>
<dbReference type="GO" id="GO:0046872">
    <property type="term" value="F:metal ion binding"/>
    <property type="evidence" value="ECO:0007669"/>
    <property type="project" value="UniProtKB-KW"/>
</dbReference>
<evidence type="ECO:0000256" key="2">
    <source>
        <dbReference type="ARBA" id="ARBA00022723"/>
    </source>
</evidence>
<organism evidence="4 5">
    <name type="scientific">Aphanomyces astaci</name>
    <name type="common">Crayfish plague agent</name>
    <dbReference type="NCBI Taxonomy" id="112090"/>
    <lineage>
        <taxon>Eukaryota</taxon>
        <taxon>Sar</taxon>
        <taxon>Stramenopiles</taxon>
        <taxon>Oomycota</taxon>
        <taxon>Saprolegniomycetes</taxon>
        <taxon>Saprolegniales</taxon>
        <taxon>Verrucalvaceae</taxon>
        <taxon>Aphanomyces</taxon>
    </lineage>
</organism>
<dbReference type="Proteomes" id="UP000469452">
    <property type="component" value="Unassembled WGS sequence"/>
</dbReference>
<comment type="cofactor">
    <cofactor evidence="1">
        <name>a divalent metal cation</name>
        <dbReference type="ChEBI" id="CHEBI:60240"/>
    </cofactor>
</comment>
<gene>
    <name evidence="4" type="ORF">AaE_015128</name>
</gene>
<name>A0A6A4Z2N9_APHAT</name>
<feature type="domain" description="DDE Tnp4" evidence="3">
    <location>
        <begin position="2"/>
        <end position="119"/>
    </location>
</feature>
<evidence type="ECO:0000256" key="1">
    <source>
        <dbReference type="ARBA" id="ARBA00001968"/>
    </source>
</evidence>
<evidence type="ECO:0000259" key="3">
    <source>
        <dbReference type="Pfam" id="PF13359"/>
    </source>
</evidence>
<protein>
    <recommendedName>
        <fullName evidence="3">DDE Tnp4 domain-containing protein</fullName>
    </recommendedName>
</protein>
<evidence type="ECO:0000313" key="4">
    <source>
        <dbReference type="EMBL" id="KAF0704056.1"/>
    </source>
</evidence>
<proteinExistence type="predicted"/>